<dbReference type="Gramene" id="PRQ36328">
    <property type="protein sequence ID" value="PRQ36328"/>
    <property type="gene ID" value="RchiOBHm_Chr4g0390221"/>
</dbReference>
<dbReference type="Proteomes" id="UP000238479">
    <property type="component" value="Chromosome 4"/>
</dbReference>
<sequence>MKADMNSLSPLLPSPFSFTTTMVSDHRLLSPLSRSTAGTNDLQTIRARWISLYSTSYDR</sequence>
<dbReference type="AlphaFoldDB" id="A0A2P6QQA5"/>
<proteinExistence type="predicted"/>
<keyword evidence="2" id="KW-1185">Reference proteome</keyword>
<gene>
    <name evidence="1" type="ORF">RchiOBHm_Chr4g0390221</name>
</gene>
<dbReference type="EMBL" id="PDCK01000042">
    <property type="protein sequence ID" value="PRQ36328.1"/>
    <property type="molecule type" value="Genomic_DNA"/>
</dbReference>
<organism evidence="1 2">
    <name type="scientific">Rosa chinensis</name>
    <name type="common">China rose</name>
    <dbReference type="NCBI Taxonomy" id="74649"/>
    <lineage>
        <taxon>Eukaryota</taxon>
        <taxon>Viridiplantae</taxon>
        <taxon>Streptophyta</taxon>
        <taxon>Embryophyta</taxon>
        <taxon>Tracheophyta</taxon>
        <taxon>Spermatophyta</taxon>
        <taxon>Magnoliopsida</taxon>
        <taxon>eudicotyledons</taxon>
        <taxon>Gunneridae</taxon>
        <taxon>Pentapetalae</taxon>
        <taxon>rosids</taxon>
        <taxon>fabids</taxon>
        <taxon>Rosales</taxon>
        <taxon>Rosaceae</taxon>
        <taxon>Rosoideae</taxon>
        <taxon>Rosoideae incertae sedis</taxon>
        <taxon>Rosa</taxon>
    </lineage>
</organism>
<protein>
    <submittedName>
        <fullName evidence="1">Uncharacterized protein</fullName>
    </submittedName>
</protein>
<name>A0A2P6QQA5_ROSCH</name>
<accession>A0A2P6QQA5</accession>
<reference evidence="1 2" key="1">
    <citation type="journal article" date="2018" name="Nat. Genet.">
        <title>The Rosa genome provides new insights in the design of modern roses.</title>
        <authorList>
            <person name="Bendahmane M."/>
        </authorList>
    </citation>
    <scope>NUCLEOTIDE SEQUENCE [LARGE SCALE GENOMIC DNA]</scope>
    <source>
        <strain evidence="2">cv. Old Blush</strain>
    </source>
</reference>
<evidence type="ECO:0000313" key="2">
    <source>
        <dbReference type="Proteomes" id="UP000238479"/>
    </source>
</evidence>
<evidence type="ECO:0000313" key="1">
    <source>
        <dbReference type="EMBL" id="PRQ36328.1"/>
    </source>
</evidence>
<comment type="caution">
    <text evidence="1">The sequence shown here is derived from an EMBL/GenBank/DDBJ whole genome shotgun (WGS) entry which is preliminary data.</text>
</comment>